<gene>
    <name evidence="6" type="ORF">PR048_019064</name>
</gene>
<reference evidence="6 7" key="1">
    <citation type="submission" date="2023-02" db="EMBL/GenBank/DDBJ databases">
        <title>LHISI_Scaffold_Assembly.</title>
        <authorList>
            <person name="Stuart O.P."/>
            <person name="Cleave R."/>
            <person name="Magrath M.J.L."/>
            <person name="Mikheyev A.S."/>
        </authorList>
    </citation>
    <scope>NUCLEOTIDE SEQUENCE [LARGE SCALE GENOMIC DNA]</scope>
    <source>
        <strain evidence="6">Daus_M_001</strain>
        <tissue evidence="6">Leg muscle</tissue>
    </source>
</reference>
<accession>A0ABQ9H2H6</accession>
<name>A0ABQ9H2H6_9NEOP</name>
<feature type="repeat" description="WD" evidence="5">
    <location>
        <begin position="175"/>
        <end position="216"/>
    </location>
</feature>
<dbReference type="InterPro" id="IPR051179">
    <property type="entry name" value="WD_repeat_multifunction"/>
</dbReference>
<dbReference type="Gene3D" id="2.130.10.10">
    <property type="entry name" value="YVTN repeat-like/Quinoprotein amine dehydrogenase"/>
    <property type="match status" value="2"/>
</dbReference>
<sequence>MSECRVPVINIQSDWNEALRKIMGECWVSCKFRDQPGVHGKIKNEGVLKGEPYYVPASNSFAVGSSSSFTITIIHTPSNHKCVFVAPCKAFTGLHRKAVVSVDVAAGGLGISVCAENKLIVWDTRMGLTRRLLSAHVGDVYKCRFFPSGVVVLSGGADMQLKIWSAETGQCPVTLVGHTAAIMDVCVVERGRNIVSVSKDGTARLWDCGQSACLATLVRRNVAVNCCTLMAVGERLDEGEPQEPPSEREVGTKGKVLILGYEDGTVEGIAVRSRRSVFRSALSSAVNCVAVLSDDNFVVGCQNGQVLLFGVQNTLTPTKTWFESNSPVLSLLTLYEGFLVGRADGLCTFHSLPSAGADSFRIALTGSDCDPIYDMACDGSHIFTACRDSVIRKYDVQNIKASLRDERNGPS</sequence>
<organism evidence="6 7">
    <name type="scientific">Dryococelus australis</name>
    <dbReference type="NCBI Taxonomy" id="614101"/>
    <lineage>
        <taxon>Eukaryota</taxon>
        <taxon>Metazoa</taxon>
        <taxon>Ecdysozoa</taxon>
        <taxon>Arthropoda</taxon>
        <taxon>Hexapoda</taxon>
        <taxon>Insecta</taxon>
        <taxon>Pterygota</taxon>
        <taxon>Neoptera</taxon>
        <taxon>Polyneoptera</taxon>
        <taxon>Phasmatodea</taxon>
        <taxon>Verophasmatodea</taxon>
        <taxon>Anareolatae</taxon>
        <taxon>Phasmatidae</taxon>
        <taxon>Eurycanthinae</taxon>
        <taxon>Dryococelus</taxon>
    </lineage>
</organism>
<dbReference type="PANTHER" id="PTHR19857:SF19">
    <property type="entry name" value="26S PROTEASOME REGULATORY SUBUNIT RPN14"/>
    <property type="match status" value="1"/>
</dbReference>
<dbReference type="PANTHER" id="PTHR19857">
    <property type="entry name" value="MITOCHONDRIAL DIVISION PROTEIN 1-RELATED"/>
    <property type="match status" value="1"/>
</dbReference>
<evidence type="ECO:0000256" key="1">
    <source>
        <dbReference type="ARBA" id="ARBA00022574"/>
    </source>
</evidence>
<keyword evidence="3" id="KW-0647">Proteasome</keyword>
<feature type="repeat" description="WD" evidence="5">
    <location>
        <begin position="133"/>
        <end position="174"/>
    </location>
</feature>
<protein>
    <recommendedName>
        <fullName evidence="8">Proteasomal ATPase-associated factor 1</fullName>
    </recommendedName>
</protein>
<comment type="similarity">
    <text evidence="4">Belongs to the WD repeat PAAF1/RPN14 family.</text>
</comment>
<keyword evidence="7" id="KW-1185">Reference proteome</keyword>
<evidence type="ECO:0000256" key="4">
    <source>
        <dbReference type="ARBA" id="ARBA00038321"/>
    </source>
</evidence>
<proteinExistence type="inferred from homology"/>
<comment type="caution">
    <text evidence="6">The sequence shown here is derived from an EMBL/GenBank/DDBJ whole genome shotgun (WGS) entry which is preliminary data.</text>
</comment>
<evidence type="ECO:0000256" key="5">
    <source>
        <dbReference type="PROSITE-ProRule" id="PRU00221"/>
    </source>
</evidence>
<keyword evidence="2" id="KW-0677">Repeat</keyword>
<dbReference type="Pfam" id="PF00400">
    <property type="entry name" value="WD40"/>
    <property type="match status" value="2"/>
</dbReference>
<dbReference type="Proteomes" id="UP001159363">
    <property type="component" value="Chromosome 6"/>
</dbReference>
<dbReference type="SUPFAM" id="SSF50978">
    <property type="entry name" value="WD40 repeat-like"/>
    <property type="match status" value="1"/>
</dbReference>
<dbReference type="PROSITE" id="PS50082">
    <property type="entry name" value="WD_REPEATS_2"/>
    <property type="match status" value="2"/>
</dbReference>
<evidence type="ECO:0000313" key="6">
    <source>
        <dbReference type="EMBL" id="KAJ8878486.1"/>
    </source>
</evidence>
<dbReference type="EMBL" id="JARBHB010000007">
    <property type="protein sequence ID" value="KAJ8878486.1"/>
    <property type="molecule type" value="Genomic_DNA"/>
</dbReference>
<dbReference type="InterPro" id="IPR001680">
    <property type="entry name" value="WD40_rpt"/>
</dbReference>
<evidence type="ECO:0008006" key="8">
    <source>
        <dbReference type="Google" id="ProtNLM"/>
    </source>
</evidence>
<keyword evidence="1 5" id="KW-0853">WD repeat</keyword>
<evidence type="ECO:0000313" key="7">
    <source>
        <dbReference type="Proteomes" id="UP001159363"/>
    </source>
</evidence>
<evidence type="ECO:0000256" key="2">
    <source>
        <dbReference type="ARBA" id="ARBA00022737"/>
    </source>
</evidence>
<dbReference type="InterPro" id="IPR015943">
    <property type="entry name" value="WD40/YVTN_repeat-like_dom_sf"/>
</dbReference>
<dbReference type="PROSITE" id="PS50294">
    <property type="entry name" value="WD_REPEATS_REGION"/>
    <property type="match status" value="2"/>
</dbReference>
<dbReference type="SMART" id="SM00320">
    <property type="entry name" value="WD40"/>
    <property type="match status" value="5"/>
</dbReference>
<evidence type="ECO:0000256" key="3">
    <source>
        <dbReference type="ARBA" id="ARBA00022942"/>
    </source>
</evidence>
<dbReference type="InterPro" id="IPR036322">
    <property type="entry name" value="WD40_repeat_dom_sf"/>
</dbReference>